<accession>A0A4R5TZU9</accession>
<keyword evidence="3" id="KW-1185">Reference proteome</keyword>
<dbReference type="SUPFAM" id="SSF52540">
    <property type="entry name" value="P-loop containing nucleoside triphosphate hydrolases"/>
    <property type="match status" value="1"/>
</dbReference>
<dbReference type="Gene3D" id="3.40.50.300">
    <property type="entry name" value="P-loop containing nucleotide triphosphate hydrolases"/>
    <property type="match status" value="1"/>
</dbReference>
<dbReference type="InterPro" id="IPR027417">
    <property type="entry name" value="P-loop_NTPase"/>
</dbReference>
<dbReference type="InterPro" id="IPR045063">
    <property type="entry name" value="Dynamin_N"/>
</dbReference>
<feature type="domain" description="Dynamin N-terminal" evidence="1">
    <location>
        <begin position="43"/>
        <end position="150"/>
    </location>
</feature>
<reference evidence="2 3" key="1">
    <citation type="submission" date="2019-03" db="EMBL/GenBank/DDBJ databases">
        <title>Arthrobacter sp. nov., an bacterium isolated from biocrust in Mu Us Desert.</title>
        <authorList>
            <person name="Lixiong L."/>
        </authorList>
    </citation>
    <scope>NUCLEOTIDE SEQUENCE [LARGE SCALE GENOMIC DNA]</scope>
    <source>
        <strain evidence="2 3">SLN-3</strain>
    </source>
</reference>
<dbReference type="RefSeq" id="WP_133403182.1">
    <property type="nucleotide sequence ID" value="NZ_SMTK01000002.1"/>
</dbReference>
<proteinExistence type="predicted"/>
<protein>
    <submittedName>
        <fullName evidence="2">GTP-binding protein</fullName>
    </submittedName>
</protein>
<dbReference type="Pfam" id="PF00350">
    <property type="entry name" value="Dynamin_N"/>
    <property type="match status" value="1"/>
</dbReference>
<evidence type="ECO:0000259" key="1">
    <source>
        <dbReference type="Pfam" id="PF00350"/>
    </source>
</evidence>
<evidence type="ECO:0000313" key="3">
    <source>
        <dbReference type="Proteomes" id="UP000295411"/>
    </source>
</evidence>
<comment type="caution">
    <text evidence="2">The sequence shown here is derived from an EMBL/GenBank/DDBJ whole genome shotgun (WGS) entry which is preliminary data.</text>
</comment>
<dbReference type="Proteomes" id="UP000295411">
    <property type="component" value="Unassembled WGS sequence"/>
</dbReference>
<sequence length="495" mass="52466">MTDGPGAAVAALVRDAQEVYAADPAALAVLQDYDRRLREPLRVAVAGMVKAGKSTLLNAVIGEEIAPTDTGECTRVITWYRHGDTPRVTLHPRSGTPRALPVRRVEGRLQLDLGGTPAEEVDRLVVEWPARALRDLTLIDTPGIASLSQEVSARSLGFLTPGDAPSEADALVYLMRHLHASDLGFLESFQDTAAGQSATVNALAVLSRADEVGAGRIDALLAAGEVAARYRNDAGLRRLALGVVPVAGLLAQSARTLRQSEFAALAALARLERTDRERLLLSADRFIRADAPGGVPAGERAALLERFGLFGVRLACVLLGGGVGEPTALARELARRSGLDDVLRALSGQFQARAGQLKARNVLIGVDALVRSRPRPGTAALATSIERILAGAHEYKELRLLGVLRTGGVALAPDLAADAERLIGGSGVAPARRLGLERDAPADQVRIEAVLQLRRWRAVAENPLTDRSALDLCQTVIRSCEALLADTAQEPAARL</sequence>
<name>A0A4R5TZU9_9MICC</name>
<organism evidence="2 3">
    <name type="scientific">Arthrobacter crusticola</name>
    <dbReference type="NCBI Taxonomy" id="2547960"/>
    <lineage>
        <taxon>Bacteria</taxon>
        <taxon>Bacillati</taxon>
        <taxon>Actinomycetota</taxon>
        <taxon>Actinomycetes</taxon>
        <taxon>Micrococcales</taxon>
        <taxon>Micrococcaceae</taxon>
        <taxon>Arthrobacter</taxon>
    </lineage>
</organism>
<evidence type="ECO:0000313" key="2">
    <source>
        <dbReference type="EMBL" id="TDK26827.1"/>
    </source>
</evidence>
<gene>
    <name evidence="2" type="ORF">E2F48_06585</name>
</gene>
<dbReference type="PANTHER" id="PTHR43681:SF1">
    <property type="entry name" value="SARCALUMENIN"/>
    <property type="match status" value="1"/>
</dbReference>
<dbReference type="OrthoDB" id="4379468at2"/>
<dbReference type="InterPro" id="IPR051943">
    <property type="entry name" value="TRAFAC_Dynamin-like_GTPase"/>
</dbReference>
<dbReference type="EMBL" id="SMTK01000002">
    <property type="protein sequence ID" value="TDK26827.1"/>
    <property type="molecule type" value="Genomic_DNA"/>
</dbReference>
<dbReference type="AlphaFoldDB" id="A0A4R5TZU9"/>
<dbReference type="PANTHER" id="PTHR43681">
    <property type="entry name" value="TRANSMEMBRANE GTPASE FZO"/>
    <property type="match status" value="1"/>
</dbReference>